<protein>
    <submittedName>
        <fullName evidence="1">Uncharacterized protein</fullName>
    </submittedName>
</protein>
<dbReference type="KEGG" id="parq:DSM112329_04768"/>
<organism evidence="1">
    <name type="scientific">Paraconexibacter sp. AEG42_29</name>
    <dbReference type="NCBI Taxonomy" id="2997339"/>
    <lineage>
        <taxon>Bacteria</taxon>
        <taxon>Bacillati</taxon>
        <taxon>Actinomycetota</taxon>
        <taxon>Thermoleophilia</taxon>
        <taxon>Solirubrobacterales</taxon>
        <taxon>Paraconexibacteraceae</taxon>
        <taxon>Paraconexibacter</taxon>
    </lineage>
</organism>
<dbReference type="AlphaFoldDB" id="A0AAU7B1Y7"/>
<dbReference type="EMBL" id="CP114014">
    <property type="protein sequence ID" value="XAY07876.1"/>
    <property type="molecule type" value="Genomic_DNA"/>
</dbReference>
<evidence type="ECO:0000313" key="1">
    <source>
        <dbReference type="EMBL" id="XAY07876.1"/>
    </source>
</evidence>
<sequence>MSVDEQYSAFVATHRAEGDADPRPFLAKVGGLDRAELAARIDRFLETVPVRTFDSEAFARFRADPARQQLVDDALSTVTLKELRAGTSKRTVANALAARLGLGDHQDAVRARYHDIETGTVDPARVKQSVWEALSESLGATVDRVRSAADAAFAGSAGGRGGVAAFARMEPGTGFGSQAVPVVGGALAGASDGGRDAVVDAAFFE</sequence>
<gene>
    <name evidence="1" type="ORF">DSM112329_04768</name>
</gene>
<reference evidence="1" key="1">
    <citation type="submission" date="2022-12" db="EMBL/GenBank/DDBJ databases">
        <title>Paraconexibacter alkalitolerans sp. nov. and Baekduia alba sp. nov., isolated from soil and emended description of the genera Paraconexibacter (Chun et al., 2020) and Baekduia (An et al., 2020).</title>
        <authorList>
            <person name="Vieira S."/>
            <person name="Huber K.J."/>
            <person name="Geppert A."/>
            <person name="Wolf J."/>
            <person name="Neumann-Schaal M."/>
            <person name="Muesken M."/>
            <person name="Overmann J."/>
        </authorList>
    </citation>
    <scope>NUCLEOTIDE SEQUENCE</scope>
    <source>
        <strain evidence="1">AEG42_29</strain>
    </source>
</reference>
<proteinExistence type="predicted"/>
<dbReference type="RefSeq" id="WP_354699064.1">
    <property type="nucleotide sequence ID" value="NZ_CP114014.1"/>
</dbReference>
<accession>A0AAU7B1Y7</accession>
<name>A0AAU7B1Y7_9ACTN</name>